<organism evidence="3 4">
    <name type="scientific">Inmirania thermothiophila</name>
    <dbReference type="NCBI Taxonomy" id="1750597"/>
    <lineage>
        <taxon>Bacteria</taxon>
        <taxon>Pseudomonadati</taxon>
        <taxon>Pseudomonadota</taxon>
        <taxon>Gammaproteobacteria</taxon>
        <taxon>Chromatiales</taxon>
        <taxon>Ectothiorhodospiraceae</taxon>
        <taxon>Inmirania</taxon>
    </lineage>
</organism>
<gene>
    <name evidence="3" type="ORF">EDC57_0281</name>
</gene>
<feature type="region of interest" description="Disordered" evidence="1">
    <location>
        <begin position="55"/>
        <end position="83"/>
    </location>
</feature>
<reference evidence="3 4" key="1">
    <citation type="submission" date="2018-11" db="EMBL/GenBank/DDBJ databases">
        <title>Genomic Encyclopedia of Type Strains, Phase IV (KMG-IV): sequencing the most valuable type-strain genomes for metagenomic binning, comparative biology and taxonomic classification.</title>
        <authorList>
            <person name="Goeker M."/>
        </authorList>
    </citation>
    <scope>NUCLEOTIDE SEQUENCE [LARGE SCALE GENOMIC DNA]</scope>
    <source>
        <strain evidence="3 4">DSM 100275</strain>
    </source>
</reference>
<dbReference type="RefSeq" id="WP_123399507.1">
    <property type="nucleotide sequence ID" value="NZ_RJVI01000001.1"/>
</dbReference>
<evidence type="ECO:0000256" key="1">
    <source>
        <dbReference type="SAM" id="MobiDB-lite"/>
    </source>
</evidence>
<comment type="caution">
    <text evidence="3">The sequence shown here is derived from an EMBL/GenBank/DDBJ whole genome shotgun (WGS) entry which is preliminary data.</text>
</comment>
<name>A0A3N1Y6H5_9GAMM</name>
<dbReference type="AlphaFoldDB" id="A0A3N1Y6H5"/>
<sequence>MRWWVAAALALLAAGLVGGGTAGAAVAAGASLAVPAGEASRAGWLPCEARFHRPAHHEGTTLPQVERPRSPGAPPGPALAPAMPFQAAMPQGATRPPGASRQRLYLLYRRLLLTPHTVMRLG</sequence>
<keyword evidence="4" id="KW-1185">Reference proteome</keyword>
<proteinExistence type="predicted"/>
<evidence type="ECO:0000256" key="2">
    <source>
        <dbReference type="SAM" id="SignalP"/>
    </source>
</evidence>
<dbReference type="EMBL" id="RJVI01000001">
    <property type="protein sequence ID" value="ROR34385.1"/>
    <property type="molecule type" value="Genomic_DNA"/>
</dbReference>
<feature type="chain" id="PRO_5018111362" evidence="2">
    <location>
        <begin position="25"/>
        <end position="122"/>
    </location>
</feature>
<keyword evidence="2" id="KW-0732">Signal</keyword>
<dbReference type="Proteomes" id="UP000276634">
    <property type="component" value="Unassembled WGS sequence"/>
</dbReference>
<evidence type="ECO:0000313" key="3">
    <source>
        <dbReference type="EMBL" id="ROR34385.1"/>
    </source>
</evidence>
<protein>
    <submittedName>
        <fullName evidence="3">Uncharacterized protein</fullName>
    </submittedName>
</protein>
<accession>A0A3N1Y6H5</accession>
<feature type="signal peptide" evidence="2">
    <location>
        <begin position="1"/>
        <end position="24"/>
    </location>
</feature>
<evidence type="ECO:0000313" key="4">
    <source>
        <dbReference type="Proteomes" id="UP000276634"/>
    </source>
</evidence>